<sequence>MYARVNTIFGQQDKVAAGVARAEGADRAAVEATRGNRGLTTLMNSDAGVVIAVSYWDDPMHASNPTLTRVRERIAAAAGGDLVAENFAVAWQVPGPGPAWPGATVRVDRLHIDPAVIGEVELALHADVRQIRLSRGFSGAELMLDRTDGRAMLVTTWAAGGEVERIDAVLSRLGDAAVRTRTESYVLVRGSTPI</sequence>
<dbReference type="STRING" id="1848.SAMN05443637_118141"/>
<dbReference type="EMBL" id="FRAP01000018">
    <property type="protein sequence ID" value="SHL12228.1"/>
    <property type="molecule type" value="Genomic_DNA"/>
</dbReference>
<dbReference type="AlphaFoldDB" id="A0A1M6Y229"/>
<keyword evidence="2" id="KW-1185">Reference proteome</keyword>
<protein>
    <recommendedName>
        <fullName evidence="3">Antibiotic biosynthesis monooxygenase</fullName>
    </recommendedName>
</protein>
<proteinExistence type="predicted"/>
<organism evidence="1 2">
    <name type="scientific">Pseudonocardia thermophila</name>
    <dbReference type="NCBI Taxonomy" id="1848"/>
    <lineage>
        <taxon>Bacteria</taxon>
        <taxon>Bacillati</taxon>
        <taxon>Actinomycetota</taxon>
        <taxon>Actinomycetes</taxon>
        <taxon>Pseudonocardiales</taxon>
        <taxon>Pseudonocardiaceae</taxon>
        <taxon>Pseudonocardia</taxon>
    </lineage>
</organism>
<dbReference type="RefSeq" id="WP_073459093.1">
    <property type="nucleotide sequence ID" value="NZ_CALGVN010000037.1"/>
</dbReference>
<dbReference type="Proteomes" id="UP000184363">
    <property type="component" value="Unassembled WGS sequence"/>
</dbReference>
<name>A0A1M6Y229_PSETH</name>
<dbReference type="OrthoDB" id="3577167at2"/>
<evidence type="ECO:0000313" key="2">
    <source>
        <dbReference type="Proteomes" id="UP000184363"/>
    </source>
</evidence>
<reference evidence="1 2" key="1">
    <citation type="submission" date="2016-11" db="EMBL/GenBank/DDBJ databases">
        <authorList>
            <person name="Jaros S."/>
            <person name="Januszkiewicz K."/>
            <person name="Wedrychowicz H."/>
        </authorList>
    </citation>
    <scope>NUCLEOTIDE SEQUENCE [LARGE SCALE GENOMIC DNA]</scope>
    <source>
        <strain evidence="1 2">DSM 43832</strain>
    </source>
</reference>
<accession>A0A1M6Y229</accession>
<evidence type="ECO:0008006" key="3">
    <source>
        <dbReference type="Google" id="ProtNLM"/>
    </source>
</evidence>
<gene>
    <name evidence="1" type="ORF">SAMN05443637_118141</name>
</gene>
<evidence type="ECO:0000313" key="1">
    <source>
        <dbReference type="EMBL" id="SHL12228.1"/>
    </source>
</evidence>